<accession>A0A0F9W866</accession>
<comment type="caution">
    <text evidence="2">The sequence shown here is derived from an EMBL/GenBank/DDBJ whole genome shotgun (WGS) entry which is preliminary data.</text>
</comment>
<feature type="compositionally biased region" description="Basic and acidic residues" evidence="1">
    <location>
        <begin position="126"/>
        <end position="142"/>
    </location>
</feature>
<evidence type="ECO:0000313" key="2">
    <source>
        <dbReference type="EMBL" id="KKO08488.1"/>
    </source>
</evidence>
<proteinExistence type="predicted"/>
<feature type="region of interest" description="Disordered" evidence="1">
    <location>
        <begin position="114"/>
        <end position="142"/>
    </location>
</feature>
<reference evidence="2" key="1">
    <citation type="journal article" date="2015" name="Nature">
        <title>Complex archaea that bridge the gap between prokaryotes and eukaryotes.</title>
        <authorList>
            <person name="Spang A."/>
            <person name="Saw J.H."/>
            <person name="Jorgensen S.L."/>
            <person name="Zaremba-Niedzwiedzka K."/>
            <person name="Martijn J."/>
            <person name="Lind A.E."/>
            <person name="van Eijk R."/>
            <person name="Schleper C."/>
            <person name="Guy L."/>
            <person name="Ettema T.J."/>
        </authorList>
    </citation>
    <scope>NUCLEOTIDE SEQUENCE</scope>
</reference>
<gene>
    <name evidence="2" type="ORF">LCGC14_0044260</name>
</gene>
<name>A0A0F9W866_9ZZZZ</name>
<organism evidence="2">
    <name type="scientific">marine sediment metagenome</name>
    <dbReference type="NCBI Taxonomy" id="412755"/>
    <lineage>
        <taxon>unclassified sequences</taxon>
        <taxon>metagenomes</taxon>
        <taxon>ecological metagenomes</taxon>
    </lineage>
</organism>
<protein>
    <submittedName>
        <fullName evidence="2">Uncharacterized protein</fullName>
    </submittedName>
</protein>
<dbReference type="EMBL" id="LAZR01000009">
    <property type="protein sequence ID" value="KKO08488.1"/>
    <property type="molecule type" value="Genomic_DNA"/>
</dbReference>
<evidence type="ECO:0000256" key="1">
    <source>
        <dbReference type="SAM" id="MobiDB-lite"/>
    </source>
</evidence>
<dbReference type="AlphaFoldDB" id="A0A0F9W866"/>
<sequence>MPTINEAFKTHGIRAEYEGMPAMVVPVTPELAETLDQEKVKKPAISGNMLLSWNNGDERKGLVINSLAANDINLLIKRQDGSDKKVNATSMTDAALRALRLRNAHREDVAQVEAANAKAQEEYQEAVDRGENPAEPEERKTEFTDASFKGIDGLATCLRSVMIGIKEDVLSDIKVKGKADSFLGEMRELTRDELTSSDKAKALEARRLKAEIAMLAPEHEKASATIMPAAYEGDGEAARDLMDAMPHDPEGLSAAQQSVMAQAGNIALVNRLFSVATTTPVMAVEKRALSHTGFATFAQNLAKYENKDASEMVLPRMAAVTGDAMEAYKWQGKIYTKDGADILLMRDEYAAFAYAWDTESRVGDINIEASVLTNLTQADVPTEEELEELKEIHEALKFDNGAEVNFDWDDEPEEEDVFEA</sequence>